<evidence type="ECO:0000313" key="2">
    <source>
        <dbReference type="EMBL" id="GAA4120465.1"/>
    </source>
</evidence>
<comment type="caution">
    <text evidence="2">The sequence shown here is derived from an EMBL/GenBank/DDBJ whole genome shotgun (WGS) entry which is preliminary data.</text>
</comment>
<evidence type="ECO:0000313" key="3">
    <source>
        <dbReference type="Proteomes" id="UP001501495"/>
    </source>
</evidence>
<evidence type="ECO:0008006" key="4">
    <source>
        <dbReference type="Google" id="ProtNLM"/>
    </source>
</evidence>
<proteinExistence type="predicted"/>
<accession>A0ABP7XJZ3</accession>
<sequence>MSVRRESVFLSLEDDGWDTKMAKHAAATALLNRELDRLDGVSVQASTSVRGTSDDVDRLSTSAVRGSSTIDQYSGRLSVLLQAATAFGPAIVPVTAVAIPAITGLASQLGFAAAGVGVLVGAFQGVGDALKAVNEYGLDPTTANLEKVQAAMEQLSPPARAFVMALSDLVPELRDLRDAAAEEIFPDWTQSLTDVERLLPRVEGVVRSVAGAIGDIGANTAESLAGPEWRDFIRFTEQEARPTLLTIAGTLGSVAHGLAELWMATQPLNDDFGTWLQDSAAQFDGWASGLAQTQGFEDFVDYVRTTGPEVADTLGSIAVAGAKIVEAAAPLGGPVLKSLELVADVVGSIADSDFGTPLFAGLTAMSAFSLATRGLESALRTVPIQKGLVEPLRALRTEVPTLREFGTYAAYLGQSNKYASEQTLAARQSVRSYVSQLGPAAAVIGSVAIASSGLGDKLGLTNTAALGLAGSIAGPLGIAVGSAVGLTLDLSASVQDLQGAMAAADSALDTGRVVEMKQALAELQSQFSGVWFDDNAVRGPLRRLWATMNGDVADTEEKVRHLQEAIRDARRGDALTQLYGETTGLGRALRTAASSADQFRDSFKSLNSVLDRSGSLIAYEQALDDLAKSIKDNGSAWDVAGEKGRANISAVNQVISAAITRSNTLKDAGKGLAAQRILDRALTDLDTFLGKNKDARAAVADQIRELRRLSSEAAHPTIDADTGPFNKKTDKASRDLQELDGDHANPFVDLYTAGFDRDAERTRQKLRDLDGDTATVFIKTITTAIGDASGGLFGGRGSASGGTVPKTGLPYADRHPYLLADGEEVISNRHGQADRHRPLLKAINAGRLAEGGTVGLVPSTYASTDPAARASTRLAAALDDATSAARRELEHRKRLLDRELQRDEAEARAAKDRVQATKDEIASIADAVKSALSSQLFPSNSQGYRSLNLPMPADFSSWDPERQQQFLRQAAMAEYQANVGLGYGAKPPTPEGVLRGDILQTKQLRSLVALLKDNGLNGRALSELVQQALETGNLDALERYAADPRLTQRYERDFRERDRLAGQLGRDVGMGALGGLLSRQEAAARAANAEVRETNRRIRALERQQAELNKTAAAQLKATKGVGDDVGRVINHGLWTGVKGRAR</sequence>
<reference evidence="3" key="1">
    <citation type="journal article" date="2019" name="Int. J. Syst. Evol. Microbiol.">
        <title>The Global Catalogue of Microorganisms (GCM) 10K type strain sequencing project: providing services to taxonomists for standard genome sequencing and annotation.</title>
        <authorList>
            <consortium name="The Broad Institute Genomics Platform"/>
            <consortium name="The Broad Institute Genome Sequencing Center for Infectious Disease"/>
            <person name="Wu L."/>
            <person name="Ma J."/>
        </authorList>
    </citation>
    <scope>NUCLEOTIDE SEQUENCE [LARGE SCALE GENOMIC DNA]</scope>
    <source>
        <strain evidence="3">JCM 16703</strain>
    </source>
</reference>
<feature type="coiled-coil region" evidence="1">
    <location>
        <begin position="1077"/>
        <end position="1118"/>
    </location>
</feature>
<organism evidence="2 3">
    <name type="scientific">Nocardioides fonticola</name>
    <dbReference type="NCBI Taxonomy" id="450363"/>
    <lineage>
        <taxon>Bacteria</taxon>
        <taxon>Bacillati</taxon>
        <taxon>Actinomycetota</taxon>
        <taxon>Actinomycetes</taxon>
        <taxon>Propionibacteriales</taxon>
        <taxon>Nocardioidaceae</taxon>
        <taxon>Nocardioides</taxon>
    </lineage>
</organism>
<keyword evidence="3" id="KW-1185">Reference proteome</keyword>
<gene>
    <name evidence="2" type="ORF">GCM10022215_24120</name>
</gene>
<dbReference type="Proteomes" id="UP001501495">
    <property type="component" value="Unassembled WGS sequence"/>
</dbReference>
<dbReference type="EMBL" id="BAAAZH010000016">
    <property type="protein sequence ID" value="GAA4120465.1"/>
    <property type="molecule type" value="Genomic_DNA"/>
</dbReference>
<dbReference type="RefSeq" id="WP_344733647.1">
    <property type="nucleotide sequence ID" value="NZ_BAAAZH010000016.1"/>
</dbReference>
<evidence type="ECO:0000256" key="1">
    <source>
        <dbReference type="SAM" id="Coils"/>
    </source>
</evidence>
<name>A0ABP7XJZ3_9ACTN</name>
<keyword evidence="1" id="KW-0175">Coiled coil</keyword>
<feature type="coiled-coil region" evidence="1">
    <location>
        <begin position="886"/>
        <end position="920"/>
    </location>
</feature>
<protein>
    <recommendedName>
        <fullName evidence="4">Phage-related minor tail protein</fullName>
    </recommendedName>
</protein>